<dbReference type="PANTHER" id="PTHR22957">
    <property type="entry name" value="TBC1 DOMAIN FAMILY MEMBER GTPASE-ACTIVATING PROTEIN"/>
    <property type="match status" value="1"/>
</dbReference>
<accession>A0A1Y2ELP9</accession>
<gene>
    <name evidence="7" type="ORF">LY90DRAFT_379184</name>
</gene>
<reference evidence="7 8" key="1">
    <citation type="submission" date="2016-08" db="EMBL/GenBank/DDBJ databases">
        <title>A Parts List for Fungal Cellulosomes Revealed by Comparative Genomics.</title>
        <authorList>
            <consortium name="DOE Joint Genome Institute"/>
            <person name="Haitjema C.H."/>
            <person name="Gilmore S.P."/>
            <person name="Henske J.K."/>
            <person name="Solomon K.V."/>
            <person name="De Groot R."/>
            <person name="Kuo A."/>
            <person name="Mondo S.J."/>
            <person name="Salamov A.A."/>
            <person name="Labutti K."/>
            <person name="Zhao Z."/>
            <person name="Chiniquy J."/>
            <person name="Barry K."/>
            <person name="Brewer H.M."/>
            <person name="Purvine S.O."/>
            <person name="Wright A.T."/>
            <person name="Boxma B."/>
            <person name="Van Alen T."/>
            <person name="Hackstein J.H."/>
            <person name="Baker S.E."/>
            <person name="Grigoriev I.V."/>
            <person name="O'Malley M.A."/>
        </authorList>
    </citation>
    <scope>NUCLEOTIDE SEQUENCE [LARGE SCALE GENOMIC DNA]</scope>
    <source>
        <strain evidence="7 8">G1</strain>
    </source>
</reference>
<dbReference type="EMBL" id="MCOG01000039">
    <property type="protein sequence ID" value="ORY72452.1"/>
    <property type="molecule type" value="Genomic_DNA"/>
</dbReference>
<dbReference type="Pfam" id="PF00566">
    <property type="entry name" value="RabGAP-TBC"/>
    <property type="match status" value="1"/>
</dbReference>
<keyword evidence="4" id="KW-0131">Cell cycle</keyword>
<dbReference type="PANTHER" id="PTHR22957:SF263">
    <property type="entry name" value="MITOTIC CHECK POINT PROTEIN BUB2"/>
    <property type="match status" value="1"/>
</dbReference>
<dbReference type="GO" id="GO:1990334">
    <property type="term" value="C:Bfa1-Bub2 complex"/>
    <property type="evidence" value="ECO:0007669"/>
    <property type="project" value="EnsemblFungi"/>
</dbReference>
<dbReference type="PROSITE" id="PS50086">
    <property type="entry name" value="TBC_RABGAP"/>
    <property type="match status" value="1"/>
</dbReference>
<keyword evidence="3" id="KW-0206">Cytoskeleton</keyword>
<evidence type="ECO:0000256" key="1">
    <source>
        <dbReference type="ARBA" id="ARBA00004245"/>
    </source>
</evidence>
<organism evidence="7 8">
    <name type="scientific">Neocallimastix californiae</name>
    <dbReference type="NCBI Taxonomy" id="1754190"/>
    <lineage>
        <taxon>Eukaryota</taxon>
        <taxon>Fungi</taxon>
        <taxon>Fungi incertae sedis</taxon>
        <taxon>Chytridiomycota</taxon>
        <taxon>Chytridiomycota incertae sedis</taxon>
        <taxon>Neocallimastigomycetes</taxon>
        <taxon>Neocallimastigales</taxon>
        <taxon>Neocallimastigaceae</taxon>
        <taxon>Neocallimastix</taxon>
    </lineage>
</organism>
<evidence type="ECO:0000313" key="7">
    <source>
        <dbReference type="EMBL" id="ORY72452.1"/>
    </source>
</evidence>
<dbReference type="GO" id="GO:0031030">
    <property type="term" value="P:negative regulation of septation initiation signaling"/>
    <property type="evidence" value="ECO:0007669"/>
    <property type="project" value="EnsemblFungi"/>
</dbReference>
<dbReference type="GO" id="GO:0071957">
    <property type="term" value="C:old mitotic spindle pole body"/>
    <property type="evidence" value="ECO:0007669"/>
    <property type="project" value="EnsemblFungi"/>
</dbReference>
<sequence>MNNNINNNYQLTLDELASFQSQKSFCKDNENITNNINHAQPNIPQNVTINNNNIMIAEGKLHSFTRFRYSNELRKKYEDHLEKTNHSEKELNVALNKLRNMIYEYGLPDGSEIMMNSYTASLRGKIWKILLGVYRVSASEYLKYVSKRKSKFYDKIKNDGFRTLRTDEKFKQKVTDNMIVRLLNAFVWSKEKEKIVSNVNCNFTYVQGMNVIAAPFLYVLPEMEAFYAFSTFIQYYCPLYVHSSLIGAHAGAKLLDICLEIIDPELYNHLTKNQLTAEIYAFSSILSFSACTPPLQELLCLWDFLFAFGVHLNIIFVISQMIIIREELLNEKNPYHKLRNFPNLNAKLIIAVTISLIPKIPKEIYTKIVKHTHDYKTVEELLK</sequence>
<dbReference type="GO" id="GO:0005096">
    <property type="term" value="F:GTPase activator activity"/>
    <property type="evidence" value="ECO:0007669"/>
    <property type="project" value="EnsemblFungi"/>
</dbReference>
<feature type="domain" description="Rab-GAP TBC" evidence="6">
    <location>
        <begin position="117"/>
        <end position="309"/>
    </location>
</feature>
<dbReference type="STRING" id="1754190.A0A1Y2ELP9"/>
<protein>
    <submittedName>
        <fullName evidence="7">TBC-domain-containing protein</fullName>
    </submittedName>
</protein>
<dbReference type="GO" id="GO:0035974">
    <property type="term" value="C:meiotic spindle pole body"/>
    <property type="evidence" value="ECO:0007669"/>
    <property type="project" value="EnsemblFungi"/>
</dbReference>
<dbReference type="FunFam" id="1.10.8.270:FF:000035">
    <property type="entry name" value="Cell cycle arrest protein BUB2"/>
    <property type="match status" value="1"/>
</dbReference>
<keyword evidence="8" id="KW-1185">Reference proteome</keyword>
<dbReference type="InterPro" id="IPR035969">
    <property type="entry name" value="Rab-GAP_TBC_sf"/>
</dbReference>
<dbReference type="GO" id="GO:1902413">
    <property type="term" value="P:negative regulation of mitotic cytokinesis"/>
    <property type="evidence" value="ECO:0007669"/>
    <property type="project" value="EnsemblFungi"/>
</dbReference>
<comment type="similarity">
    <text evidence="5">Belongs to the BUB2 family.</text>
</comment>
<evidence type="ECO:0000256" key="3">
    <source>
        <dbReference type="ARBA" id="ARBA00023212"/>
    </source>
</evidence>
<evidence type="ECO:0000256" key="5">
    <source>
        <dbReference type="ARBA" id="ARBA00061049"/>
    </source>
</evidence>
<proteinExistence type="inferred from homology"/>
<dbReference type="SMART" id="SM00164">
    <property type="entry name" value="TBC"/>
    <property type="match status" value="1"/>
</dbReference>
<dbReference type="Proteomes" id="UP000193920">
    <property type="component" value="Unassembled WGS sequence"/>
</dbReference>
<dbReference type="OrthoDB" id="10263206at2759"/>
<evidence type="ECO:0000313" key="8">
    <source>
        <dbReference type="Proteomes" id="UP000193920"/>
    </source>
</evidence>
<dbReference type="AlphaFoldDB" id="A0A1Y2ELP9"/>
<evidence type="ECO:0000256" key="4">
    <source>
        <dbReference type="ARBA" id="ARBA00023306"/>
    </source>
</evidence>
<dbReference type="InterPro" id="IPR000195">
    <property type="entry name" value="Rab-GAP-TBC_dom"/>
</dbReference>
<comment type="subcellular location">
    <subcellularLocation>
        <location evidence="1">Cytoplasm</location>
        <location evidence="1">Cytoskeleton</location>
    </subcellularLocation>
</comment>
<evidence type="ECO:0000256" key="2">
    <source>
        <dbReference type="ARBA" id="ARBA00022490"/>
    </source>
</evidence>
<name>A0A1Y2ELP9_9FUNG</name>
<dbReference type="SUPFAM" id="SSF47923">
    <property type="entry name" value="Ypt/Rab-GAP domain of gyp1p"/>
    <property type="match status" value="2"/>
</dbReference>
<dbReference type="Gene3D" id="1.10.8.270">
    <property type="entry name" value="putative rabgap domain of human tbc1 domain family member 14 like domains"/>
    <property type="match status" value="1"/>
</dbReference>
<dbReference type="Gene3D" id="1.10.472.80">
    <property type="entry name" value="Ypt/Rab-GAP domain of gyp1p, domain 3"/>
    <property type="match status" value="1"/>
</dbReference>
<keyword evidence="2" id="KW-0963">Cytoplasm</keyword>
<evidence type="ECO:0000259" key="6">
    <source>
        <dbReference type="PROSITE" id="PS50086"/>
    </source>
</evidence>
<comment type="caution">
    <text evidence="7">The sequence shown here is derived from an EMBL/GenBank/DDBJ whole genome shotgun (WGS) entry which is preliminary data.</text>
</comment>